<dbReference type="VEuPathDB" id="ToxoDB:TGVAND_439000"/>
<accession>A0A086PFV9</accession>
<dbReference type="EMBL" id="AEYJ02001977">
    <property type="protein sequence ID" value="KFG99240.1"/>
    <property type="molecule type" value="Genomic_DNA"/>
</dbReference>
<protein>
    <submittedName>
        <fullName evidence="2">Toxoplasma gondii family E protein</fullName>
    </submittedName>
</protein>
<dbReference type="AlphaFoldDB" id="A0A086PFV9"/>
<feature type="compositionally biased region" description="Basic and acidic residues" evidence="1">
    <location>
        <begin position="1"/>
        <end position="12"/>
    </location>
</feature>
<evidence type="ECO:0000313" key="2">
    <source>
        <dbReference type="EMBL" id="KFG99240.1"/>
    </source>
</evidence>
<evidence type="ECO:0000313" key="3">
    <source>
        <dbReference type="Proteomes" id="UP000028840"/>
    </source>
</evidence>
<evidence type="ECO:0000256" key="1">
    <source>
        <dbReference type="SAM" id="MobiDB-lite"/>
    </source>
</evidence>
<sequence length="136" mass="14041">MVWSTGHDDSRASDFPVRSEGSSDDVHIEDILGGNSSPSNRAEEAAVIRALAGKALAAAGLMSSVLPRLQHGSNSVRAAAQKLVEAWADLVQQAKVVEKGDTDDEDDTRLSLHQGQHSSSDVAVPGDGVAALGGEG</sequence>
<comment type="caution">
    <text evidence="2">The sequence shown here is derived from an EMBL/GenBank/DDBJ whole genome shotgun (WGS) entry which is preliminary data.</text>
</comment>
<feature type="compositionally biased region" description="Polar residues" evidence="1">
    <location>
        <begin position="111"/>
        <end position="121"/>
    </location>
</feature>
<dbReference type="Proteomes" id="UP000028840">
    <property type="component" value="Unassembled WGS sequence"/>
</dbReference>
<name>A0A086PFV9_TOXGO</name>
<feature type="region of interest" description="Disordered" evidence="1">
    <location>
        <begin position="98"/>
        <end position="136"/>
    </location>
</feature>
<organism evidence="2 3">
    <name type="scientific">Toxoplasma gondii VAND</name>
    <dbReference type="NCBI Taxonomy" id="933077"/>
    <lineage>
        <taxon>Eukaryota</taxon>
        <taxon>Sar</taxon>
        <taxon>Alveolata</taxon>
        <taxon>Apicomplexa</taxon>
        <taxon>Conoidasida</taxon>
        <taxon>Coccidia</taxon>
        <taxon>Eucoccidiorida</taxon>
        <taxon>Eimeriorina</taxon>
        <taxon>Sarcocystidae</taxon>
        <taxon>Toxoplasma</taxon>
    </lineage>
</organism>
<feature type="region of interest" description="Disordered" evidence="1">
    <location>
        <begin position="1"/>
        <end position="40"/>
    </location>
</feature>
<proteinExistence type="predicted"/>
<reference evidence="2 3" key="1">
    <citation type="submission" date="2014-08" db="EMBL/GenBank/DDBJ databases">
        <authorList>
            <person name="Sibley D."/>
            <person name="Venepally P."/>
            <person name="Karamycheva S."/>
            <person name="Hadjithomas M."/>
            <person name="Khan A."/>
            <person name="Brunk B."/>
            <person name="Roos D."/>
            <person name="Caler E."/>
            <person name="Lorenzi H."/>
        </authorList>
    </citation>
    <scope>NUCLEOTIDE SEQUENCE [LARGE SCALE GENOMIC DNA]</scope>
    <source>
        <strain evidence="2 3">VAND</strain>
    </source>
</reference>
<feature type="non-terminal residue" evidence="2">
    <location>
        <position position="136"/>
    </location>
</feature>
<gene>
    <name evidence="2" type="ORF">TGVAND_439000</name>
</gene>
<reference evidence="2 3" key="2">
    <citation type="journal article" date="2015" name="Eukaryot. Cell">
        <title>Genetic mapping reveals that sinefungin resistance in Toxoplasma gondii is controlled by a putative amino acid transporter locus that can be used as a negative selectable marker.</title>
        <authorList>
            <person name="Behnke M.S."/>
            <person name="Khan A."/>
            <person name="Sibley L.D."/>
        </authorList>
    </citation>
    <scope>NUCLEOTIDE SEQUENCE [LARGE SCALE GENOMIC DNA]</scope>
    <source>
        <strain evidence="2 3">VAND</strain>
    </source>
</reference>